<feature type="region of interest" description="Disordered" evidence="1">
    <location>
        <begin position="684"/>
        <end position="710"/>
    </location>
</feature>
<dbReference type="AlphaFoldDB" id="A0A2I2KT85"/>
<dbReference type="Pfam" id="PF20703">
    <property type="entry name" value="nSTAND1"/>
    <property type="match status" value="1"/>
</dbReference>
<dbReference type="InterPro" id="IPR027417">
    <property type="entry name" value="P-loop_NTPase"/>
</dbReference>
<feature type="compositionally biased region" description="Low complexity" evidence="1">
    <location>
        <begin position="302"/>
        <end position="317"/>
    </location>
</feature>
<name>A0A2I2KT85_9ACTN</name>
<organism evidence="3 4">
    <name type="scientific">Frankia canadensis</name>
    <dbReference type="NCBI Taxonomy" id="1836972"/>
    <lineage>
        <taxon>Bacteria</taxon>
        <taxon>Bacillati</taxon>
        <taxon>Actinomycetota</taxon>
        <taxon>Actinomycetes</taxon>
        <taxon>Frankiales</taxon>
        <taxon>Frankiaceae</taxon>
        <taxon>Frankia</taxon>
    </lineage>
</organism>
<protein>
    <submittedName>
        <fullName evidence="3">WD-40 repeat-containing protein</fullName>
    </submittedName>
</protein>
<feature type="region of interest" description="Disordered" evidence="1">
    <location>
        <begin position="796"/>
        <end position="844"/>
    </location>
</feature>
<dbReference type="InterPro" id="IPR049052">
    <property type="entry name" value="nSTAND1"/>
</dbReference>
<feature type="domain" description="Novel STAND NTPase 1" evidence="2">
    <location>
        <begin position="344"/>
        <end position="784"/>
    </location>
</feature>
<evidence type="ECO:0000259" key="2">
    <source>
        <dbReference type="Pfam" id="PF20703"/>
    </source>
</evidence>
<gene>
    <name evidence="3" type="ORF">FRACA_2870003</name>
</gene>
<keyword evidence="4" id="KW-1185">Reference proteome</keyword>
<feature type="compositionally biased region" description="Low complexity" evidence="1">
    <location>
        <begin position="696"/>
        <end position="710"/>
    </location>
</feature>
<feature type="region of interest" description="Disordered" evidence="1">
    <location>
        <begin position="147"/>
        <end position="179"/>
    </location>
</feature>
<feature type="region of interest" description="Disordered" evidence="1">
    <location>
        <begin position="295"/>
        <end position="333"/>
    </location>
</feature>
<dbReference type="Proteomes" id="UP000234331">
    <property type="component" value="Unassembled WGS sequence"/>
</dbReference>
<dbReference type="EMBL" id="FZMO01000209">
    <property type="protein sequence ID" value="SNQ48872.1"/>
    <property type="molecule type" value="Genomic_DNA"/>
</dbReference>
<feature type="compositionally biased region" description="Pro residues" evidence="1">
    <location>
        <begin position="813"/>
        <end position="822"/>
    </location>
</feature>
<feature type="compositionally biased region" description="Basic and acidic residues" evidence="1">
    <location>
        <begin position="686"/>
        <end position="695"/>
    </location>
</feature>
<evidence type="ECO:0000313" key="3">
    <source>
        <dbReference type="EMBL" id="SNQ48872.1"/>
    </source>
</evidence>
<reference evidence="3 4" key="1">
    <citation type="submission" date="2017-06" db="EMBL/GenBank/DDBJ databases">
        <authorList>
            <person name="Kim H.J."/>
            <person name="Triplett B.A."/>
        </authorList>
    </citation>
    <scope>NUCLEOTIDE SEQUENCE [LARGE SCALE GENOMIC DNA]</scope>
    <source>
        <strain evidence="3">FRACA_ARgP5</strain>
    </source>
</reference>
<proteinExistence type="predicted"/>
<dbReference type="OrthoDB" id="192618at2"/>
<dbReference type="SUPFAM" id="SSF52540">
    <property type="entry name" value="P-loop containing nucleoside triphosphate hydrolases"/>
    <property type="match status" value="1"/>
</dbReference>
<evidence type="ECO:0000256" key="1">
    <source>
        <dbReference type="SAM" id="MobiDB-lite"/>
    </source>
</evidence>
<evidence type="ECO:0000313" key="4">
    <source>
        <dbReference type="Proteomes" id="UP000234331"/>
    </source>
</evidence>
<sequence length="844" mass="86384">MMRSSASRTSPLVLGAAGARALVVGTGGHAAPPALGRALVDRCGLAEEGLRLVTDPSSPLELGEAVADVAEDAAEALAVCFQGLLATAGDGALYLGTAASDTRPHRLAHTWLPLTSLLAAVAASPAPRRLVVVDVVRVVLSDQPVPISRSVPGDDAVPDDRGVPDGEAPPRPAAAPGAAGEGTEILAAAGPDVEVVVLVSAPPPGTGQSPAPLLEEWAHLLVNGDPDGPVELTVERLIRAATRRVAMRGHTVLRSAATWSDQVIMAYNVAHTPPIADLAAAPTALLADGPGPVVTPVPRPAADPAGAPAASGSAEVPRASAEPGPTAVSGALARRASAADEQCPYPGLASFDGGTRQWFFGRERAVADALSRLEDRLGGAGPLVLVGASGSGKSSLLRAGLLPALARGAVAGARGWPQVVMTPTDHPARELAGRLAAAAGLSVLAAARLDVVSEPERFVGALADLLALRPAAGGAGATRRVVIVVDQFEETFTLCADERERTAFIRALVAAARGDGADSPPAVVVLGVRADFYGWCAAHPELVDALQRGQVVVGPMTAAEVRDAIVRPAETVGLAVEPGLVDLMVHDLGASEDGVVADPGSLPLLAHALRATWQERENGTLTVAGYLRVGGLRGAIARTAEETFGAFDAAGQDLAWQIMLRLVRFGDGTDDTRRRVPRAELLALSEPREPREPREPGTAGTAGTTAGATTLPAAPSTVVAGVLDALVGARLVTADADSVEISHEALLRSWPRLREWIEVDRAAAVARQRLADAATSWDNGGRDPSYLFTGSRLAAARESVDNEPGGAGRPRRPAPPPPPPRPPARRPATSRRAAPDGCASSSPP</sequence>
<accession>A0A2I2KT85</accession>